<dbReference type="SUPFAM" id="SSF46785">
    <property type="entry name" value="Winged helix' DNA-binding domain"/>
    <property type="match status" value="1"/>
</dbReference>
<feature type="domain" description="HTH marR-type" evidence="4">
    <location>
        <begin position="2"/>
        <end position="135"/>
    </location>
</feature>
<reference evidence="5" key="1">
    <citation type="journal article" date="2018" name="Int. J. Syst. Evol. Microbiol.">
        <title>Neptunicella marina gen. nov., sp. nov., isolated from surface seawater.</title>
        <authorList>
            <person name="Liu X."/>
            <person name="Lai Q."/>
            <person name="Du Y."/>
            <person name="Zhang X."/>
            <person name="Liu Z."/>
            <person name="Sun F."/>
            <person name="Shao Z."/>
        </authorList>
    </citation>
    <scope>NUCLEOTIDE SEQUENCE</scope>
    <source>
        <strain evidence="5">S27-2</strain>
    </source>
</reference>
<comment type="caution">
    <text evidence="5">The sequence shown here is derived from an EMBL/GenBank/DDBJ whole genome shotgun (WGS) entry which is preliminary data.</text>
</comment>
<keyword evidence="2" id="KW-0238">DNA-binding</keyword>
<dbReference type="SMART" id="SM00347">
    <property type="entry name" value="HTH_MARR"/>
    <property type="match status" value="1"/>
</dbReference>
<dbReference type="NCBIfam" id="NF002926">
    <property type="entry name" value="PRK03573.1"/>
    <property type="match status" value="1"/>
</dbReference>
<gene>
    <name evidence="5" type="primary">slyA</name>
    <name evidence="5" type="ORF">H8B19_04715</name>
</gene>
<dbReference type="AlphaFoldDB" id="A0A8J6ISU7"/>
<accession>A0A8J6ISU7</accession>
<dbReference type="CDD" id="cd00090">
    <property type="entry name" value="HTH_ARSR"/>
    <property type="match status" value="1"/>
</dbReference>
<dbReference type="PRINTS" id="PR00598">
    <property type="entry name" value="HTHMARR"/>
</dbReference>
<keyword evidence="3" id="KW-0804">Transcription</keyword>
<evidence type="ECO:0000313" key="6">
    <source>
        <dbReference type="Proteomes" id="UP000601768"/>
    </source>
</evidence>
<evidence type="ECO:0000256" key="2">
    <source>
        <dbReference type="ARBA" id="ARBA00023125"/>
    </source>
</evidence>
<proteinExistence type="predicted"/>
<dbReference type="PANTHER" id="PTHR33164">
    <property type="entry name" value="TRANSCRIPTIONAL REGULATOR, MARR FAMILY"/>
    <property type="match status" value="1"/>
</dbReference>
<dbReference type="EMBL" id="JACNEP010000003">
    <property type="protein sequence ID" value="MBC3765165.1"/>
    <property type="molecule type" value="Genomic_DNA"/>
</dbReference>
<evidence type="ECO:0000256" key="3">
    <source>
        <dbReference type="ARBA" id="ARBA00023163"/>
    </source>
</evidence>
<dbReference type="Proteomes" id="UP000601768">
    <property type="component" value="Unassembled WGS sequence"/>
</dbReference>
<evidence type="ECO:0000256" key="1">
    <source>
        <dbReference type="ARBA" id="ARBA00023015"/>
    </source>
</evidence>
<dbReference type="RefSeq" id="WP_186505643.1">
    <property type="nucleotide sequence ID" value="NZ_JACNEP010000003.1"/>
</dbReference>
<evidence type="ECO:0000259" key="4">
    <source>
        <dbReference type="PROSITE" id="PS50995"/>
    </source>
</evidence>
<evidence type="ECO:0000313" key="5">
    <source>
        <dbReference type="EMBL" id="MBC3765165.1"/>
    </source>
</evidence>
<dbReference type="GO" id="GO:0006950">
    <property type="term" value="P:response to stress"/>
    <property type="evidence" value="ECO:0007669"/>
    <property type="project" value="TreeGrafter"/>
</dbReference>
<dbReference type="PANTHER" id="PTHR33164:SF64">
    <property type="entry name" value="TRANSCRIPTIONAL REGULATOR SLYA"/>
    <property type="match status" value="1"/>
</dbReference>
<dbReference type="InterPro" id="IPR036388">
    <property type="entry name" value="WH-like_DNA-bd_sf"/>
</dbReference>
<organism evidence="5 6">
    <name type="scientific">Neptunicella marina</name>
    <dbReference type="NCBI Taxonomy" id="2125989"/>
    <lineage>
        <taxon>Bacteria</taxon>
        <taxon>Pseudomonadati</taxon>
        <taxon>Pseudomonadota</taxon>
        <taxon>Gammaproteobacteria</taxon>
        <taxon>Alteromonadales</taxon>
        <taxon>Alteromonadaceae</taxon>
        <taxon>Neptunicella</taxon>
    </lineage>
</organism>
<dbReference type="InterPro" id="IPR036390">
    <property type="entry name" value="WH_DNA-bd_sf"/>
</dbReference>
<dbReference type="InterPro" id="IPR039422">
    <property type="entry name" value="MarR/SlyA-like"/>
</dbReference>
<dbReference type="GO" id="GO:0003700">
    <property type="term" value="F:DNA-binding transcription factor activity"/>
    <property type="evidence" value="ECO:0007669"/>
    <property type="project" value="InterPro"/>
</dbReference>
<sequence>MESNIGWLLSRAAFSWRNAVDHYMSSLGLTQTRWIALLHLDRLGEGCSQKELADNIGIEQPSLLRTLNQLEEAGLVIRKGCPEDARRKTLWFTAEGRDLLFKVESMAKAGRQKMLAGLDKQQRETFHQLLELIIENGNQFLAERS</sequence>
<reference evidence="5" key="2">
    <citation type="submission" date="2020-08" db="EMBL/GenBank/DDBJ databases">
        <authorList>
            <person name="Lai Q."/>
        </authorList>
    </citation>
    <scope>NUCLEOTIDE SEQUENCE</scope>
    <source>
        <strain evidence="5">S27-2</strain>
    </source>
</reference>
<dbReference type="InterPro" id="IPR000835">
    <property type="entry name" value="HTH_MarR-typ"/>
</dbReference>
<name>A0A8J6ISU7_9ALTE</name>
<protein>
    <submittedName>
        <fullName evidence="5">Transcriptional regulator SlyA</fullName>
    </submittedName>
</protein>
<dbReference type="GO" id="GO:0003677">
    <property type="term" value="F:DNA binding"/>
    <property type="evidence" value="ECO:0007669"/>
    <property type="project" value="UniProtKB-KW"/>
</dbReference>
<dbReference type="Gene3D" id="1.10.10.10">
    <property type="entry name" value="Winged helix-like DNA-binding domain superfamily/Winged helix DNA-binding domain"/>
    <property type="match status" value="1"/>
</dbReference>
<dbReference type="Pfam" id="PF12802">
    <property type="entry name" value="MarR_2"/>
    <property type="match status" value="1"/>
</dbReference>
<keyword evidence="1" id="KW-0805">Transcription regulation</keyword>
<dbReference type="PROSITE" id="PS50995">
    <property type="entry name" value="HTH_MARR_2"/>
    <property type="match status" value="1"/>
</dbReference>
<dbReference type="InterPro" id="IPR011991">
    <property type="entry name" value="ArsR-like_HTH"/>
</dbReference>
<keyword evidence="6" id="KW-1185">Reference proteome</keyword>